<keyword evidence="1" id="KW-0812">Transmembrane</keyword>
<evidence type="ECO:0000313" key="3">
    <source>
        <dbReference type="Proteomes" id="UP001185092"/>
    </source>
</evidence>
<accession>A0AAE3XHU5</accession>
<name>A0AAE3XHU5_9BACT</name>
<dbReference type="EMBL" id="JAVDQD010000001">
    <property type="protein sequence ID" value="MDR6237123.1"/>
    <property type="molecule type" value="Genomic_DNA"/>
</dbReference>
<keyword evidence="1" id="KW-0472">Membrane</keyword>
<feature type="transmembrane region" description="Helical" evidence="1">
    <location>
        <begin position="28"/>
        <end position="48"/>
    </location>
</feature>
<protein>
    <recommendedName>
        <fullName evidence="4">YcxB-like protein</fullName>
    </recommendedName>
</protein>
<evidence type="ECO:0000256" key="1">
    <source>
        <dbReference type="SAM" id="Phobius"/>
    </source>
</evidence>
<keyword evidence="1" id="KW-1133">Transmembrane helix</keyword>
<feature type="transmembrane region" description="Helical" evidence="1">
    <location>
        <begin position="54"/>
        <end position="71"/>
    </location>
</feature>
<organism evidence="2 3">
    <name type="scientific">Aureibacter tunicatorum</name>
    <dbReference type="NCBI Taxonomy" id="866807"/>
    <lineage>
        <taxon>Bacteria</taxon>
        <taxon>Pseudomonadati</taxon>
        <taxon>Bacteroidota</taxon>
        <taxon>Cytophagia</taxon>
        <taxon>Cytophagales</taxon>
        <taxon>Persicobacteraceae</taxon>
        <taxon>Aureibacter</taxon>
    </lineage>
</organism>
<gene>
    <name evidence="2" type="ORF">HNQ88_000099</name>
</gene>
<evidence type="ECO:0000313" key="2">
    <source>
        <dbReference type="EMBL" id="MDR6237123.1"/>
    </source>
</evidence>
<dbReference type="RefSeq" id="WP_309936562.1">
    <property type="nucleotide sequence ID" value="NZ_AP025305.1"/>
</dbReference>
<reference evidence="2" key="1">
    <citation type="submission" date="2023-07" db="EMBL/GenBank/DDBJ databases">
        <title>Genomic Encyclopedia of Type Strains, Phase IV (KMG-IV): sequencing the most valuable type-strain genomes for metagenomic binning, comparative biology and taxonomic classification.</title>
        <authorList>
            <person name="Goeker M."/>
        </authorList>
    </citation>
    <scope>NUCLEOTIDE SEQUENCE</scope>
    <source>
        <strain evidence="2">DSM 26174</strain>
    </source>
</reference>
<sequence length="157" mass="18614">MIVKTKKYELDKELFIKLAFKNILRKQWWVGLIYLAIISGTIFIPSWWWTIGASIALLLYCLFWLVQFAGVTQHEQGKMLFDKLSYEIDSRQILIKVNPKQGMPMKWDMVKKAQLTKDGFAIWLSPVQLIYWPNKIFSSEAQVKFVENILRRKELIK</sequence>
<dbReference type="Proteomes" id="UP001185092">
    <property type="component" value="Unassembled WGS sequence"/>
</dbReference>
<keyword evidence="3" id="KW-1185">Reference proteome</keyword>
<proteinExistence type="predicted"/>
<comment type="caution">
    <text evidence="2">The sequence shown here is derived from an EMBL/GenBank/DDBJ whole genome shotgun (WGS) entry which is preliminary data.</text>
</comment>
<evidence type="ECO:0008006" key="4">
    <source>
        <dbReference type="Google" id="ProtNLM"/>
    </source>
</evidence>
<dbReference type="AlphaFoldDB" id="A0AAE3XHU5"/>